<dbReference type="SUPFAM" id="SSF48452">
    <property type="entry name" value="TPR-like"/>
    <property type="match status" value="1"/>
</dbReference>
<feature type="compositionally biased region" description="Basic and acidic residues" evidence="7">
    <location>
        <begin position="38"/>
        <end position="55"/>
    </location>
</feature>
<evidence type="ECO:0000256" key="1">
    <source>
        <dbReference type="ARBA" id="ARBA00001947"/>
    </source>
</evidence>
<comment type="cofactor">
    <cofactor evidence="1">
        <name>Zn(2+)</name>
        <dbReference type="ChEBI" id="CHEBI:29105"/>
    </cofactor>
</comment>
<dbReference type="RefSeq" id="WP_073601179.1">
    <property type="nucleotide sequence ID" value="NZ_MRCB01000032.1"/>
</dbReference>
<dbReference type="GO" id="GO:0016020">
    <property type="term" value="C:membrane"/>
    <property type="evidence" value="ECO:0007669"/>
    <property type="project" value="TreeGrafter"/>
</dbReference>
<dbReference type="Gene3D" id="3.30.2010.10">
    <property type="entry name" value="Metalloproteases ('zincins'), catalytic domain"/>
    <property type="match status" value="1"/>
</dbReference>
<evidence type="ECO:0000256" key="7">
    <source>
        <dbReference type="SAM" id="MobiDB-lite"/>
    </source>
</evidence>
<dbReference type="EMBL" id="MRCB01000032">
    <property type="protein sequence ID" value="OKH20297.1"/>
    <property type="molecule type" value="Genomic_DNA"/>
</dbReference>
<comment type="caution">
    <text evidence="10">The sequence shown here is derived from an EMBL/GenBank/DDBJ whole genome shotgun (WGS) entry which is preliminary data.</text>
</comment>
<gene>
    <name evidence="10" type="ORF">NIES593_19500</name>
</gene>
<name>A0A1U7H9M2_9CYAN</name>
<feature type="compositionally biased region" description="Basic and acidic residues" evidence="7">
    <location>
        <begin position="63"/>
        <end position="72"/>
    </location>
</feature>
<evidence type="ECO:0000256" key="8">
    <source>
        <dbReference type="SAM" id="SignalP"/>
    </source>
</evidence>
<evidence type="ECO:0000256" key="2">
    <source>
        <dbReference type="ARBA" id="ARBA00022670"/>
    </source>
</evidence>
<dbReference type="GO" id="GO:0051603">
    <property type="term" value="P:proteolysis involved in protein catabolic process"/>
    <property type="evidence" value="ECO:0007669"/>
    <property type="project" value="TreeGrafter"/>
</dbReference>
<organism evidence="10 11">
    <name type="scientific">Hydrococcus rivularis NIES-593</name>
    <dbReference type="NCBI Taxonomy" id="1921803"/>
    <lineage>
        <taxon>Bacteria</taxon>
        <taxon>Bacillati</taxon>
        <taxon>Cyanobacteriota</taxon>
        <taxon>Cyanophyceae</taxon>
        <taxon>Pleurocapsales</taxon>
        <taxon>Hydrococcaceae</taxon>
        <taxon>Hydrococcus</taxon>
    </lineage>
</organism>
<evidence type="ECO:0000256" key="6">
    <source>
        <dbReference type="ARBA" id="ARBA00023049"/>
    </source>
</evidence>
<feature type="domain" description="Peptidase M48" evidence="9">
    <location>
        <begin position="379"/>
        <end position="542"/>
    </location>
</feature>
<evidence type="ECO:0000256" key="5">
    <source>
        <dbReference type="ARBA" id="ARBA00022833"/>
    </source>
</evidence>
<dbReference type="PANTHER" id="PTHR22726">
    <property type="entry name" value="METALLOENDOPEPTIDASE OMA1"/>
    <property type="match status" value="1"/>
</dbReference>
<dbReference type="Pfam" id="PF01435">
    <property type="entry name" value="Peptidase_M48"/>
    <property type="match status" value="1"/>
</dbReference>
<keyword evidence="3" id="KW-0479">Metal-binding</keyword>
<keyword evidence="6" id="KW-0482">Metalloprotease</keyword>
<dbReference type="GO" id="GO:0046872">
    <property type="term" value="F:metal ion binding"/>
    <property type="evidence" value="ECO:0007669"/>
    <property type="project" value="UniProtKB-KW"/>
</dbReference>
<dbReference type="InterPro" id="IPR011990">
    <property type="entry name" value="TPR-like_helical_dom_sf"/>
</dbReference>
<dbReference type="PANTHER" id="PTHR22726:SF1">
    <property type="entry name" value="METALLOENDOPEPTIDASE OMA1, MITOCHONDRIAL"/>
    <property type="match status" value="1"/>
</dbReference>
<keyword evidence="8" id="KW-0732">Signal</keyword>
<sequence length="582" mass="64861">MKALRSLFLIALGILLPTPAVFAQAFSPSITAREEQFSSQVEIRRQEAEGRREDSAGTAQENTPKEDCNKPRDSLLTFTDETIPGATLELASAVSLPPFAIAQNSGEGEISQIDSFKVETTKLPIPSLEKIARNEKLAQGDRFLACGELSQADKLYREAKEPFPAEIAIEREKIPEPIYQPEQLPPGGAVYWRLYQEGREDKRLESKIFAPLQLLTEQYPEFIPAHLHYARSLAEAGKEEEAMQVLQHAATLYPNEAELVRSQINAYQDSEDWLEASLTARQFALFNPENPQATEFTRIANENLARYQDELESDITWNAVGNAIVGGLGFALTGNIFGPLSALETAILLLEGESSIGDRFSERIQEELPMMQDEEVLGYVRGIGNKLAAVAGRDEFDYQFYVIMDARLNVFALPGGKIFLNAGAILDTNSEAELAGLLAHELAHAVLSHGFQLMAEGNLTASVTQYIPYVGNVAGDLIVLNYSREMEEQADVFGTRLLAANGYAADGVRNLMVTLNEEEDPGIPAWFSTHPDAEDRVRYLEEAIVRQRLNRYAYEGIDRHQKIKERVAKLLEEYQQKQDSKE</sequence>
<dbReference type="Gene3D" id="1.25.40.10">
    <property type="entry name" value="Tetratricopeptide repeat domain"/>
    <property type="match status" value="1"/>
</dbReference>
<dbReference type="Proteomes" id="UP000186868">
    <property type="component" value="Unassembled WGS sequence"/>
</dbReference>
<keyword evidence="4" id="KW-0378">Hydrolase</keyword>
<protein>
    <submittedName>
        <fullName evidence="10">Peptidase M48</fullName>
    </submittedName>
</protein>
<reference evidence="10 11" key="1">
    <citation type="submission" date="2016-11" db="EMBL/GenBank/DDBJ databases">
        <title>Draft Genome Sequences of Nine Cyanobacterial Strains from Diverse Habitats.</title>
        <authorList>
            <person name="Zhu T."/>
            <person name="Hou S."/>
            <person name="Lu X."/>
            <person name="Hess W.R."/>
        </authorList>
    </citation>
    <scope>NUCLEOTIDE SEQUENCE [LARGE SCALE GENOMIC DNA]</scope>
    <source>
        <strain evidence="10 11">NIES-593</strain>
    </source>
</reference>
<dbReference type="OrthoDB" id="9810445at2"/>
<keyword evidence="11" id="KW-1185">Reference proteome</keyword>
<keyword evidence="5" id="KW-0862">Zinc</keyword>
<evidence type="ECO:0000313" key="10">
    <source>
        <dbReference type="EMBL" id="OKH20297.1"/>
    </source>
</evidence>
<accession>A0A1U7H9M2</accession>
<evidence type="ECO:0000256" key="4">
    <source>
        <dbReference type="ARBA" id="ARBA00022801"/>
    </source>
</evidence>
<dbReference type="InterPro" id="IPR001915">
    <property type="entry name" value="Peptidase_M48"/>
</dbReference>
<dbReference type="AlphaFoldDB" id="A0A1U7H9M2"/>
<feature type="signal peptide" evidence="8">
    <location>
        <begin position="1"/>
        <end position="23"/>
    </location>
</feature>
<dbReference type="STRING" id="1921803.NIES593_19500"/>
<evidence type="ECO:0000256" key="3">
    <source>
        <dbReference type="ARBA" id="ARBA00022723"/>
    </source>
</evidence>
<feature type="region of interest" description="Disordered" evidence="7">
    <location>
        <begin position="38"/>
        <end position="72"/>
    </location>
</feature>
<dbReference type="InterPro" id="IPR051156">
    <property type="entry name" value="Mito/Outer_Membr_Metalloprot"/>
</dbReference>
<keyword evidence="2" id="KW-0645">Protease</keyword>
<evidence type="ECO:0000313" key="11">
    <source>
        <dbReference type="Proteomes" id="UP000186868"/>
    </source>
</evidence>
<proteinExistence type="predicted"/>
<dbReference type="CDD" id="cd07333">
    <property type="entry name" value="M48C_bepA_like"/>
    <property type="match status" value="1"/>
</dbReference>
<evidence type="ECO:0000259" key="9">
    <source>
        <dbReference type="Pfam" id="PF01435"/>
    </source>
</evidence>
<dbReference type="GO" id="GO:0004222">
    <property type="term" value="F:metalloendopeptidase activity"/>
    <property type="evidence" value="ECO:0007669"/>
    <property type="project" value="InterPro"/>
</dbReference>
<feature type="chain" id="PRO_5012911210" evidence="8">
    <location>
        <begin position="24"/>
        <end position="582"/>
    </location>
</feature>